<dbReference type="AlphaFoldDB" id="A0A011M0U9"/>
<keyword evidence="1" id="KW-0732">Signal</keyword>
<name>A0A011M0U9_9PAST</name>
<dbReference type="EMBL" id="JANJ01000001">
    <property type="protein sequence ID" value="EXI63133.1"/>
    <property type="molecule type" value="Genomic_DNA"/>
</dbReference>
<evidence type="ECO:0008006" key="4">
    <source>
        <dbReference type="Google" id="ProtNLM"/>
    </source>
</evidence>
<sequence>MKKCNLIFSLLFISGAVFAQSYKAPPTSSTSGYVPVISDELMEQCVKIYNEAEWLESDLNRSSINQYSQYEVNQYNQNVAKLNQLTNWFNQHCAGKQSRSACETAKKLNQQAGIPHQGCH</sequence>
<dbReference type="Proteomes" id="UP000054123">
    <property type="component" value="Unassembled WGS sequence"/>
</dbReference>
<feature type="signal peptide" evidence="1">
    <location>
        <begin position="1"/>
        <end position="19"/>
    </location>
</feature>
<feature type="chain" id="PRO_5001460853" description="Stress protein, tellurium resistance protein TerZ" evidence="1">
    <location>
        <begin position="20"/>
        <end position="120"/>
    </location>
</feature>
<gene>
    <name evidence="2" type="ORF">AK33_01640</name>
</gene>
<evidence type="ECO:0000313" key="3">
    <source>
        <dbReference type="Proteomes" id="UP000054123"/>
    </source>
</evidence>
<protein>
    <recommendedName>
        <fullName evidence="4">Stress protein, tellurium resistance protein TerZ</fullName>
    </recommendedName>
</protein>
<dbReference type="PATRIC" id="fig|1450449.3.peg.286"/>
<comment type="caution">
    <text evidence="2">The sequence shown here is derived from an EMBL/GenBank/DDBJ whole genome shotgun (WGS) entry which is preliminary data.</text>
</comment>
<evidence type="ECO:0000256" key="1">
    <source>
        <dbReference type="SAM" id="SignalP"/>
    </source>
</evidence>
<dbReference type="RefSeq" id="WP_042801384.1">
    <property type="nucleotide sequence ID" value="NZ_AVSP01000004.1"/>
</dbReference>
<organism evidence="2 3">
    <name type="scientific">Mannheimia granulomatis</name>
    <dbReference type="NCBI Taxonomy" id="85402"/>
    <lineage>
        <taxon>Bacteria</taxon>
        <taxon>Pseudomonadati</taxon>
        <taxon>Pseudomonadota</taxon>
        <taxon>Gammaproteobacteria</taxon>
        <taxon>Pasteurellales</taxon>
        <taxon>Pasteurellaceae</taxon>
        <taxon>Mannheimia</taxon>
    </lineage>
</organism>
<accession>A0A011M0U9</accession>
<keyword evidence="3" id="KW-1185">Reference proteome</keyword>
<dbReference type="OrthoDB" id="5679139at2"/>
<reference evidence="2 3" key="1">
    <citation type="journal article" date="2014" name="Genome Announc.">
        <title>Genome Sequence of a Presumptive Mannheimia haemolytica Strain with an A1/A6-Cross-Reactive Serotype from a White-Tailed Deer (Odocoileus virginianus).</title>
        <authorList>
            <person name="Lawrence P.K."/>
            <person name="Bey R.F."/>
            <person name="Wiener B."/>
            <person name="Kittichotirat W."/>
            <person name="Bumgarner R.E."/>
        </authorList>
    </citation>
    <scope>NUCLEOTIDE SEQUENCE [LARGE SCALE GENOMIC DNA]</scope>
    <source>
        <strain evidence="2 3">PKL10</strain>
    </source>
</reference>
<evidence type="ECO:0000313" key="2">
    <source>
        <dbReference type="EMBL" id="EXI63133.1"/>
    </source>
</evidence>
<proteinExistence type="predicted"/>